<keyword evidence="1" id="KW-0472">Membrane</keyword>
<dbReference type="InterPro" id="IPR050309">
    <property type="entry name" value="Type-B_Carboxylest/Lipase"/>
</dbReference>
<protein>
    <submittedName>
        <fullName evidence="4">COesterase domain-containing protein</fullName>
    </submittedName>
</protein>
<sequence>MPSMSFDSAEVPLTHPNEFNISELDLHKNDLNTSKSDQLLLKRFRSCVLCLLLGLAAISYGLFIFSPNPANSLFSHVKTDTFSISGRKHSNGDYFLGIPYAIGHPFMNAHGYKYKLPVVVYFTAGDTQTSSLSDFVPSVVIKQYACRGVVVVYVNYRVNMFGFFSTGTPGSGNVALYDAKLALEWVRTHIEHFGGNSRDVTVIGTAMGARIVSLMGRIPRIRHLYHKAILLSGSSFVPFMVQDFAYGQHRSRHLALSHNCANDQNWPVGKVPKHPVHIVKCLRSSNISNNIYMNEKNLLPWHFMIDDDLVGPDLADPTNMLGLSVPLLSIACLEKPLSPSHKIPLHTVQAAIKEVKQLGNRQLKSFREYYLNLYSKNGSLQNGTNIGISNKEVQNGIFDDFLITGPSLMEAQATAERNMLTYLVTVYGRKVKIKTTWKQSALPR</sequence>
<feature type="transmembrane region" description="Helical" evidence="1">
    <location>
        <begin position="44"/>
        <end position="65"/>
    </location>
</feature>
<dbReference type="InterPro" id="IPR029058">
    <property type="entry name" value="AB_hydrolase_fold"/>
</dbReference>
<organism evidence="3 4">
    <name type="scientific">Panagrellus redivivus</name>
    <name type="common">Microworm</name>
    <dbReference type="NCBI Taxonomy" id="6233"/>
    <lineage>
        <taxon>Eukaryota</taxon>
        <taxon>Metazoa</taxon>
        <taxon>Ecdysozoa</taxon>
        <taxon>Nematoda</taxon>
        <taxon>Chromadorea</taxon>
        <taxon>Rhabditida</taxon>
        <taxon>Tylenchina</taxon>
        <taxon>Panagrolaimomorpha</taxon>
        <taxon>Panagrolaimoidea</taxon>
        <taxon>Panagrolaimidae</taxon>
        <taxon>Panagrellus</taxon>
    </lineage>
</organism>
<keyword evidence="3" id="KW-1185">Reference proteome</keyword>
<dbReference type="SUPFAM" id="SSF53474">
    <property type="entry name" value="alpha/beta-Hydrolases"/>
    <property type="match status" value="1"/>
</dbReference>
<keyword evidence="1" id="KW-1133">Transmembrane helix</keyword>
<dbReference type="AlphaFoldDB" id="A0A7E4VVU7"/>
<reference evidence="4" key="2">
    <citation type="submission" date="2020-10" db="UniProtKB">
        <authorList>
            <consortium name="WormBaseParasite"/>
        </authorList>
    </citation>
    <scope>IDENTIFICATION</scope>
</reference>
<evidence type="ECO:0000259" key="2">
    <source>
        <dbReference type="Pfam" id="PF00135"/>
    </source>
</evidence>
<reference evidence="3" key="1">
    <citation type="journal article" date="2013" name="Genetics">
        <title>The draft genome and transcriptome of Panagrellus redivivus are shaped by the harsh demands of a free-living lifestyle.</title>
        <authorList>
            <person name="Srinivasan J."/>
            <person name="Dillman A.R."/>
            <person name="Macchietto M.G."/>
            <person name="Heikkinen L."/>
            <person name="Lakso M."/>
            <person name="Fracchia K.M."/>
            <person name="Antoshechkin I."/>
            <person name="Mortazavi A."/>
            <person name="Wong G."/>
            <person name="Sternberg P.W."/>
        </authorList>
    </citation>
    <scope>NUCLEOTIDE SEQUENCE [LARGE SCALE GENOMIC DNA]</scope>
    <source>
        <strain evidence="3">MT8872</strain>
    </source>
</reference>
<evidence type="ECO:0000313" key="4">
    <source>
        <dbReference type="WBParaSite" id="Pan_g3905.t1"/>
    </source>
</evidence>
<accession>A0A7E4VVU7</accession>
<evidence type="ECO:0000256" key="1">
    <source>
        <dbReference type="SAM" id="Phobius"/>
    </source>
</evidence>
<keyword evidence="1" id="KW-0812">Transmembrane</keyword>
<dbReference type="Gene3D" id="3.40.50.1820">
    <property type="entry name" value="alpha/beta hydrolase"/>
    <property type="match status" value="1"/>
</dbReference>
<dbReference type="PANTHER" id="PTHR11559">
    <property type="entry name" value="CARBOXYLESTERASE"/>
    <property type="match status" value="1"/>
</dbReference>
<dbReference type="Pfam" id="PF00135">
    <property type="entry name" value="COesterase"/>
    <property type="match status" value="1"/>
</dbReference>
<evidence type="ECO:0000313" key="3">
    <source>
        <dbReference type="Proteomes" id="UP000492821"/>
    </source>
</evidence>
<proteinExistence type="predicted"/>
<name>A0A7E4VVU7_PANRE</name>
<feature type="domain" description="Carboxylesterase type B" evidence="2">
    <location>
        <begin position="112"/>
        <end position="310"/>
    </location>
</feature>
<dbReference type="Proteomes" id="UP000492821">
    <property type="component" value="Unassembled WGS sequence"/>
</dbReference>
<dbReference type="InterPro" id="IPR002018">
    <property type="entry name" value="CarbesteraseB"/>
</dbReference>
<dbReference type="WBParaSite" id="Pan_g3905.t1">
    <property type="protein sequence ID" value="Pan_g3905.t1"/>
    <property type="gene ID" value="Pan_g3905"/>
</dbReference>